<dbReference type="AlphaFoldDB" id="A0A3N4ICZ2"/>
<accession>A0A3N4ICZ2</accession>
<gene>
    <name evidence="1" type="ORF">BJ508DRAFT_413562</name>
</gene>
<name>A0A3N4ICZ2_ASCIM</name>
<proteinExistence type="predicted"/>
<dbReference type="EMBL" id="ML119665">
    <property type="protein sequence ID" value="RPA83366.1"/>
    <property type="molecule type" value="Genomic_DNA"/>
</dbReference>
<organism evidence="1 2">
    <name type="scientific">Ascobolus immersus RN42</name>
    <dbReference type="NCBI Taxonomy" id="1160509"/>
    <lineage>
        <taxon>Eukaryota</taxon>
        <taxon>Fungi</taxon>
        <taxon>Dikarya</taxon>
        <taxon>Ascomycota</taxon>
        <taxon>Pezizomycotina</taxon>
        <taxon>Pezizomycetes</taxon>
        <taxon>Pezizales</taxon>
        <taxon>Ascobolaceae</taxon>
        <taxon>Ascobolus</taxon>
    </lineage>
</organism>
<evidence type="ECO:0000313" key="1">
    <source>
        <dbReference type="EMBL" id="RPA83366.1"/>
    </source>
</evidence>
<reference evidence="1 2" key="1">
    <citation type="journal article" date="2018" name="Nat. Ecol. Evol.">
        <title>Pezizomycetes genomes reveal the molecular basis of ectomycorrhizal truffle lifestyle.</title>
        <authorList>
            <person name="Murat C."/>
            <person name="Payen T."/>
            <person name="Noel B."/>
            <person name="Kuo A."/>
            <person name="Morin E."/>
            <person name="Chen J."/>
            <person name="Kohler A."/>
            <person name="Krizsan K."/>
            <person name="Balestrini R."/>
            <person name="Da Silva C."/>
            <person name="Montanini B."/>
            <person name="Hainaut M."/>
            <person name="Levati E."/>
            <person name="Barry K.W."/>
            <person name="Belfiori B."/>
            <person name="Cichocki N."/>
            <person name="Clum A."/>
            <person name="Dockter R.B."/>
            <person name="Fauchery L."/>
            <person name="Guy J."/>
            <person name="Iotti M."/>
            <person name="Le Tacon F."/>
            <person name="Lindquist E.A."/>
            <person name="Lipzen A."/>
            <person name="Malagnac F."/>
            <person name="Mello A."/>
            <person name="Molinier V."/>
            <person name="Miyauchi S."/>
            <person name="Poulain J."/>
            <person name="Riccioni C."/>
            <person name="Rubini A."/>
            <person name="Sitrit Y."/>
            <person name="Splivallo R."/>
            <person name="Traeger S."/>
            <person name="Wang M."/>
            <person name="Zifcakova L."/>
            <person name="Wipf D."/>
            <person name="Zambonelli A."/>
            <person name="Paolocci F."/>
            <person name="Nowrousian M."/>
            <person name="Ottonello S."/>
            <person name="Baldrian P."/>
            <person name="Spatafora J.W."/>
            <person name="Henrissat B."/>
            <person name="Nagy L.G."/>
            <person name="Aury J.M."/>
            <person name="Wincker P."/>
            <person name="Grigoriev I.V."/>
            <person name="Bonfante P."/>
            <person name="Martin F.M."/>
        </authorList>
    </citation>
    <scope>NUCLEOTIDE SEQUENCE [LARGE SCALE GENOMIC DNA]</scope>
    <source>
        <strain evidence="1 2">RN42</strain>
    </source>
</reference>
<sequence length="215" mass="23996">MGLPRPQEMGLVEGYCKSESLGLFEEGSTEYWDNFWHCIPYTLARVSFHDPVPDGSAIEDEQVRLYREHAEDIPALLEDDDTETGELVSRSVEESLPACLELAAMPTHRVMLNDSNWNVCWMPHRDDDYVPPNAQLLPQYEASEKDHPPRVTNGNEGVTVEGSGAIVSRSERVQAPEAVEALYSKYEGVSSSTRVTWKALAAGLCAASMAHLFFY</sequence>
<protein>
    <submittedName>
        <fullName evidence="1">Uncharacterized protein</fullName>
    </submittedName>
</protein>
<evidence type="ECO:0000313" key="2">
    <source>
        <dbReference type="Proteomes" id="UP000275078"/>
    </source>
</evidence>
<dbReference type="Proteomes" id="UP000275078">
    <property type="component" value="Unassembled WGS sequence"/>
</dbReference>
<keyword evidence="2" id="KW-1185">Reference proteome</keyword>